<proteinExistence type="predicted"/>
<dbReference type="Proteomes" id="UP000499080">
    <property type="component" value="Unassembled WGS sequence"/>
</dbReference>
<sequence length="115" mass="12908">MLTYDRPIPVLKLKPSGCTVPAPKRNEVVIKSDILQLFTNCRVMLTYDRPILKAKLNHQAATVPAPKRNEAKLNHQAATVPAPKRNEVVNILIFWKFFTNWRVTLTSLTGEGSGV</sequence>
<dbReference type="AlphaFoldDB" id="A0A4Y2X8H8"/>
<organism evidence="1 2">
    <name type="scientific">Araneus ventricosus</name>
    <name type="common">Orbweaver spider</name>
    <name type="synonym">Epeira ventricosa</name>
    <dbReference type="NCBI Taxonomy" id="182803"/>
    <lineage>
        <taxon>Eukaryota</taxon>
        <taxon>Metazoa</taxon>
        <taxon>Ecdysozoa</taxon>
        <taxon>Arthropoda</taxon>
        <taxon>Chelicerata</taxon>
        <taxon>Arachnida</taxon>
        <taxon>Araneae</taxon>
        <taxon>Araneomorphae</taxon>
        <taxon>Entelegynae</taxon>
        <taxon>Araneoidea</taxon>
        <taxon>Araneidae</taxon>
        <taxon>Araneus</taxon>
    </lineage>
</organism>
<protein>
    <submittedName>
        <fullName evidence="1">Uncharacterized protein</fullName>
    </submittedName>
</protein>
<comment type="caution">
    <text evidence="1">The sequence shown here is derived from an EMBL/GenBank/DDBJ whole genome shotgun (WGS) entry which is preliminary data.</text>
</comment>
<keyword evidence="2" id="KW-1185">Reference proteome</keyword>
<name>A0A4Y2X8H8_ARAVE</name>
<reference evidence="1 2" key="1">
    <citation type="journal article" date="2019" name="Sci. Rep.">
        <title>Orb-weaving spider Araneus ventricosus genome elucidates the spidroin gene catalogue.</title>
        <authorList>
            <person name="Kono N."/>
            <person name="Nakamura H."/>
            <person name="Ohtoshi R."/>
            <person name="Moran D.A.P."/>
            <person name="Shinohara A."/>
            <person name="Yoshida Y."/>
            <person name="Fujiwara M."/>
            <person name="Mori M."/>
            <person name="Tomita M."/>
            <person name="Arakawa K."/>
        </authorList>
    </citation>
    <scope>NUCLEOTIDE SEQUENCE [LARGE SCALE GENOMIC DNA]</scope>
</reference>
<dbReference type="EMBL" id="BGPR01073324">
    <property type="protein sequence ID" value="GBO45933.1"/>
    <property type="molecule type" value="Genomic_DNA"/>
</dbReference>
<gene>
    <name evidence="1" type="ORF">AVEN_164615_1</name>
</gene>
<accession>A0A4Y2X8H8</accession>
<evidence type="ECO:0000313" key="2">
    <source>
        <dbReference type="Proteomes" id="UP000499080"/>
    </source>
</evidence>
<evidence type="ECO:0000313" key="1">
    <source>
        <dbReference type="EMBL" id="GBO45933.1"/>
    </source>
</evidence>